<keyword evidence="1" id="KW-1133">Transmembrane helix</keyword>
<keyword evidence="3" id="KW-1185">Reference proteome</keyword>
<evidence type="ECO:0000313" key="2">
    <source>
        <dbReference type="EMBL" id="KPH62968.1"/>
    </source>
</evidence>
<accession>A0A0N0LZJ4</accession>
<dbReference type="RefSeq" id="WP_054205306.1">
    <property type="nucleotide sequence ID" value="NZ_LHPH01000011.1"/>
</dbReference>
<feature type="transmembrane region" description="Helical" evidence="1">
    <location>
        <begin position="35"/>
        <end position="53"/>
    </location>
</feature>
<keyword evidence="1" id="KW-0812">Transmembrane</keyword>
<keyword evidence="1" id="KW-0472">Membrane</keyword>
<dbReference type="EMBL" id="LHPH01000011">
    <property type="protein sequence ID" value="KPH62968.1"/>
    <property type="molecule type" value="Genomic_DNA"/>
</dbReference>
<evidence type="ECO:0000256" key="1">
    <source>
        <dbReference type="SAM" id="Phobius"/>
    </source>
</evidence>
<dbReference type="Proteomes" id="UP000037848">
    <property type="component" value="Unassembled WGS sequence"/>
</dbReference>
<dbReference type="PATRIC" id="fig|187330.3.peg.4398"/>
<comment type="caution">
    <text evidence="2">The sequence shown here is derived from an EMBL/GenBank/DDBJ whole genome shotgun (WGS) entry which is preliminary data.</text>
</comment>
<sequence>MNIVKLSPNWMLQAIKIIFALVTTYSVVAVMDLKIVTMVIIPTFLVLTLFNVMKLRFLHCYKAGIYYSGILGRQYINADEITAITFKRHSIITEFKVQLASGKVESFYNWQFNEEQMKGILDLYARSLACSKKESNQRCNA</sequence>
<evidence type="ECO:0000313" key="3">
    <source>
        <dbReference type="Proteomes" id="UP000037848"/>
    </source>
</evidence>
<dbReference type="OrthoDB" id="6291807at2"/>
<dbReference type="AlphaFoldDB" id="A0A0N0LZJ4"/>
<reference evidence="2 3" key="1">
    <citation type="submission" date="2015-08" db="EMBL/GenBank/DDBJ databases">
        <title>Draft Genome Sequence of Pseudoalteromonas porphyrae UCD-SED14.</title>
        <authorList>
            <person name="Coil D.A."/>
            <person name="Jospin G."/>
            <person name="Lee R.D."/>
            <person name="Eisen J.A."/>
        </authorList>
    </citation>
    <scope>NUCLEOTIDE SEQUENCE [LARGE SCALE GENOMIC DNA]</scope>
    <source>
        <strain evidence="2 3">UCD-SED14</strain>
    </source>
</reference>
<name>A0A0N0LZJ4_9GAMM</name>
<evidence type="ECO:0008006" key="4">
    <source>
        <dbReference type="Google" id="ProtNLM"/>
    </source>
</evidence>
<feature type="transmembrane region" description="Helical" evidence="1">
    <location>
        <begin position="12"/>
        <end position="29"/>
    </location>
</feature>
<organism evidence="2 3">
    <name type="scientific">Pseudoalteromonas porphyrae</name>
    <dbReference type="NCBI Taxonomy" id="187330"/>
    <lineage>
        <taxon>Bacteria</taxon>
        <taxon>Pseudomonadati</taxon>
        <taxon>Pseudomonadota</taxon>
        <taxon>Gammaproteobacteria</taxon>
        <taxon>Alteromonadales</taxon>
        <taxon>Pseudoalteromonadaceae</taxon>
        <taxon>Pseudoalteromonas</taxon>
    </lineage>
</organism>
<protein>
    <recommendedName>
        <fullName evidence="4">DUF304 domain-containing protein</fullName>
    </recommendedName>
</protein>
<gene>
    <name evidence="2" type="ORF">ADS77_11340</name>
</gene>
<proteinExistence type="predicted"/>